<sequence length="184" mass="20548">MVWKKRGAVRDLLMADIIVLGVLPLLALAVVRVVVWKKRIAATWRRGGSWREAPPPPRTLASPPTSPCPATAQHTPVPRDRPLPRARTWTPRPDYPPRQALLAGQRGRAGGPAVRCRRTPTCNFYGHPETGDYCSCCYSRRPLKRREPETATIRWLQPHDEHDEADEKDAPAGCEVILALGQVT</sequence>
<evidence type="ECO:0000256" key="2">
    <source>
        <dbReference type="ARBA" id="ARBA00022771"/>
    </source>
</evidence>
<keyword evidence="5" id="KW-0812">Transmembrane</keyword>
<accession>A0AAD7VX49</accession>
<evidence type="ECO:0000259" key="6">
    <source>
        <dbReference type="PROSITE" id="PS51036"/>
    </source>
</evidence>
<feature type="domain" description="A20-type" evidence="6">
    <location>
        <begin position="110"/>
        <end position="146"/>
    </location>
</feature>
<organism evidence="7 8">
    <name type="scientific">Aldrovandia affinis</name>
    <dbReference type="NCBI Taxonomy" id="143900"/>
    <lineage>
        <taxon>Eukaryota</taxon>
        <taxon>Metazoa</taxon>
        <taxon>Chordata</taxon>
        <taxon>Craniata</taxon>
        <taxon>Vertebrata</taxon>
        <taxon>Euteleostomi</taxon>
        <taxon>Actinopterygii</taxon>
        <taxon>Neopterygii</taxon>
        <taxon>Teleostei</taxon>
        <taxon>Notacanthiformes</taxon>
        <taxon>Halosauridae</taxon>
        <taxon>Aldrovandia</taxon>
    </lineage>
</organism>
<evidence type="ECO:0000313" key="7">
    <source>
        <dbReference type="EMBL" id="KAJ8353024.1"/>
    </source>
</evidence>
<keyword evidence="2" id="KW-0863">Zinc-finger</keyword>
<proteinExistence type="predicted"/>
<dbReference type="PROSITE" id="PS51036">
    <property type="entry name" value="ZF_A20"/>
    <property type="match status" value="1"/>
</dbReference>
<comment type="caution">
    <text evidence="7">The sequence shown here is derived from an EMBL/GenBank/DDBJ whole genome shotgun (WGS) entry which is preliminary data.</text>
</comment>
<feature type="region of interest" description="Disordered" evidence="4">
    <location>
        <begin position="47"/>
        <end position="99"/>
    </location>
</feature>
<dbReference type="SUPFAM" id="SSF57716">
    <property type="entry name" value="Glucocorticoid receptor-like (DNA-binding domain)"/>
    <property type="match status" value="1"/>
</dbReference>
<keyword evidence="5" id="KW-0472">Membrane</keyword>
<keyword evidence="3" id="KW-0862">Zinc</keyword>
<reference evidence="7" key="1">
    <citation type="journal article" date="2023" name="Science">
        <title>Genome structures resolve the early diversification of teleost fishes.</title>
        <authorList>
            <person name="Parey E."/>
            <person name="Louis A."/>
            <person name="Montfort J."/>
            <person name="Bouchez O."/>
            <person name="Roques C."/>
            <person name="Iampietro C."/>
            <person name="Lluch J."/>
            <person name="Castinel A."/>
            <person name="Donnadieu C."/>
            <person name="Desvignes T."/>
            <person name="Floi Bucao C."/>
            <person name="Jouanno E."/>
            <person name="Wen M."/>
            <person name="Mejri S."/>
            <person name="Dirks R."/>
            <person name="Jansen H."/>
            <person name="Henkel C."/>
            <person name="Chen W.J."/>
            <person name="Zahm M."/>
            <person name="Cabau C."/>
            <person name="Klopp C."/>
            <person name="Thompson A.W."/>
            <person name="Robinson-Rechavi M."/>
            <person name="Braasch I."/>
            <person name="Lecointre G."/>
            <person name="Bobe J."/>
            <person name="Postlethwait J.H."/>
            <person name="Berthelot C."/>
            <person name="Roest Crollius H."/>
            <person name="Guiguen Y."/>
        </authorList>
    </citation>
    <scope>NUCLEOTIDE SEQUENCE</scope>
    <source>
        <strain evidence="7">NC1722</strain>
    </source>
</reference>
<keyword evidence="8" id="KW-1185">Reference proteome</keyword>
<keyword evidence="1" id="KW-0479">Metal-binding</keyword>
<feature type="compositionally biased region" description="Low complexity" evidence="4">
    <location>
        <begin position="59"/>
        <end position="72"/>
    </location>
</feature>
<gene>
    <name evidence="7" type="ORF">AAFF_G00120380</name>
</gene>
<feature type="transmembrane region" description="Helical" evidence="5">
    <location>
        <begin position="12"/>
        <end position="35"/>
    </location>
</feature>
<evidence type="ECO:0000256" key="4">
    <source>
        <dbReference type="SAM" id="MobiDB-lite"/>
    </source>
</evidence>
<name>A0AAD7VX49_9TELE</name>
<keyword evidence="5" id="KW-1133">Transmembrane helix</keyword>
<evidence type="ECO:0000313" key="8">
    <source>
        <dbReference type="Proteomes" id="UP001221898"/>
    </source>
</evidence>
<dbReference type="EMBL" id="JAINUG010001827">
    <property type="protein sequence ID" value="KAJ8353024.1"/>
    <property type="molecule type" value="Genomic_DNA"/>
</dbReference>
<dbReference type="GO" id="GO:0008270">
    <property type="term" value="F:zinc ion binding"/>
    <property type="evidence" value="ECO:0007669"/>
    <property type="project" value="UniProtKB-KW"/>
</dbReference>
<dbReference type="InterPro" id="IPR002653">
    <property type="entry name" value="Znf_A20"/>
</dbReference>
<dbReference type="Gene3D" id="1.20.5.4770">
    <property type="match status" value="1"/>
</dbReference>
<evidence type="ECO:0000256" key="3">
    <source>
        <dbReference type="ARBA" id="ARBA00022833"/>
    </source>
</evidence>
<evidence type="ECO:0000256" key="1">
    <source>
        <dbReference type="ARBA" id="ARBA00022723"/>
    </source>
</evidence>
<protein>
    <recommendedName>
        <fullName evidence="6">A20-type domain-containing protein</fullName>
    </recommendedName>
</protein>
<dbReference type="Proteomes" id="UP001221898">
    <property type="component" value="Unassembled WGS sequence"/>
</dbReference>
<dbReference type="GO" id="GO:0003677">
    <property type="term" value="F:DNA binding"/>
    <property type="evidence" value="ECO:0007669"/>
    <property type="project" value="InterPro"/>
</dbReference>
<dbReference type="AlphaFoldDB" id="A0AAD7VX49"/>
<evidence type="ECO:0000256" key="5">
    <source>
        <dbReference type="SAM" id="Phobius"/>
    </source>
</evidence>